<dbReference type="EMBL" id="MU006831">
    <property type="protein sequence ID" value="KAF2634403.1"/>
    <property type="molecule type" value="Genomic_DNA"/>
</dbReference>
<dbReference type="GO" id="GO:0008270">
    <property type="term" value="F:zinc ion binding"/>
    <property type="evidence" value="ECO:0007669"/>
    <property type="project" value="UniProtKB-KW"/>
</dbReference>
<keyword evidence="5" id="KW-0862">Zinc</keyword>
<proteinExistence type="predicted"/>
<organism evidence="8 9">
    <name type="scientific">Massarina eburnea CBS 473.64</name>
    <dbReference type="NCBI Taxonomy" id="1395130"/>
    <lineage>
        <taxon>Eukaryota</taxon>
        <taxon>Fungi</taxon>
        <taxon>Dikarya</taxon>
        <taxon>Ascomycota</taxon>
        <taxon>Pezizomycotina</taxon>
        <taxon>Dothideomycetes</taxon>
        <taxon>Pleosporomycetidae</taxon>
        <taxon>Pleosporales</taxon>
        <taxon>Massarineae</taxon>
        <taxon>Massarinaceae</taxon>
        <taxon>Massarina</taxon>
    </lineage>
</organism>
<evidence type="ECO:0000256" key="4">
    <source>
        <dbReference type="ARBA" id="ARBA00022786"/>
    </source>
</evidence>
<gene>
    <name evidence="8" type="ORF">P280DRAFT_485487</name>
</gene>
<dbReference type="InterPro" id="IPR001841">
    <property type="entry name" value="Znf_RING"/>
</dbReference>
<dbReference type="InterPro" id="IPR024766">
    <property type="entry name" value="Znf_RING_H2"/>
</dbReference>
<protein>
    <recommendedName>
        <fullName evidence="7">RING-type domain-containing protein</fullName>
    </recommendedName>
</protein>
<dbReference type="GO" id="GO:0016567">
    <property type="term" value="P:protein ubiquitination"/>
    <property type="evidence" value="ECO:0007669"/>
    <property type="project" value="UniProtKB-UniPathway"/>
</dbReference>
<dbReference type="InterPro" id="IPR013083">
    <property type="entry name" value="Znf_RING/FYVE/PHD"/>
</dbReference>
<dbReference type="Proteomes" id="UP000799753">
    <property type="component" value="Unassembled WGS sequence"/>
</dbReference>
<dbReference type="Gene3D" id="3.30.40.10">
    <property type="entry name" value="Zinc/RING finger domain, C3HC4 (zinc finger)"/>
    <property type="match status" value="1"/>
</dbReference>
<evidence type="ECO:0000259" key="7">
    <source>
        <dbReference type="PROSITE" id="PS50089"/>
    </source>
</evidence>
<dbReference type="OrthoDB" id="3756836at2759"/>
<keyword evidence="4" id="KW-0833">Ubl conjugation pathway</keyword>
<accession>A0A6A6RHE3</accession>
<keyword evidence="3 6" id="KW-0863">Zinc-finger</keyword>
<sequence>MASFIKKLISGDPAPSIPVPIFTQLFRQAKNRQYQTIEYIIQELADLAEELNEQYVILGFSIGNSYDRLADPNFVDLRYRASCEADRHQMRIAIRESVQAENISLEDFIRTLINGIALIPSKIRTPGRRRPWATGRRPWSESWALQCAIHPEADTDGSVGQWLCKYLDHFPKMNLSPSDFARQVKYAKKHDIPFLSLRTSLRMLRGSSKRGLQVYHDDIFAVLHVYFRLSMYAVDIFRWFYNGTTESITDKYQVLYMVTCENILGTIMDPFAKAYCINSATGELSAVSISAEVKTVIAKINVEGTMSYLMHILQELKGQGSPNTELGWLLCNFIVTSADHKTADTDNTVRSIASRFFHPNDSHDDFRPLGVPFDLIGTVTENTDIEFEPTSLADAVAASGPRIDAKRLGTITDSPQDDLECGICTEKVCDEVPDEHGEAGLDGVLKLEACGHHFHVACIDSFVNGAFPNKAKVQCPLCRSDICDPRPVSMRD</sequence>
<dbReference type="SMART" id="SM00184">
    <property type="entry name" value="RING"/>
    <property type="match status" value="1"/>
</dbReference>
<name>A0A6A6RHE3_9PLEO</name>
<evidence type="ECO:0000313" key="9">
    <source>
        <dbReference type="Proteomes" id="UP000799753"/>
    </source>
</evidence>
<evidence type="ECO:0000256" key="3">
    <source>
        <dbReference type="ARBA" id="ARBA00022771"/>
    </source>
</evidence>
<dbReference type="UniPathway" id="UPA00143"/>
<keyword evidence="9" id="KW-1185">Reference proteome</keyword>
<dbReference type="AlphaFoldDB" id="A0A6A6RHE3"/>
<evidence type="ECO:0000256" key="5">
    <source>
        <dbReference type="ARBA" id="ARBA00022833"/>
    </source>
</evidence>
<dbReference type="PROSITE" id="PS50089">
    <property type="entry name" value="ZF_RING_2"/>
    <property type="match status" value="1"/>
</dbReference>
<evidence type="ECO:0000256" key="2">
    <source>
        <dbReference type="ARBA" id="ARBA00022723"/>
    </source>
</evidence>
<evidence type="ECO:0000256" key="6">
    <source>
        <dbReference type="PROSITE-ProRule" id="PRU00175"/>
    </source>
</evidence>
<evidence type="ECO:0000313" key="8">
    <source>
        <dbReference type="EMBL" id="KAF2634403.1"/>
    </source>
</evidence>
<feature type="domain" description="RING-type" evidence="7">
    <location>
        <begin position="421"/>
        <end position="479"/>
    </location>
</feature>
<dbReference type="Pfam" id="PF12678">
    <property type="entry name" value="zf-rbx1"/>
    <property type="match status" value="1"/>
</dbReference>
<keyword evidence="2" id="KW-0479">Metal-binding</keyword>
<comment type="pathway">
    <text evidence="1">Protein modification; protein ubiquitination.</text>
</comment>
<dbReference type="SUPFAM" id="SSF57850">
    <property type="entry name" value="RING/U-box"/>
    <property type="match status" value="1"/>
</dbReference>
<reference evidence="8" key="1">
    <citation type="journal article" date="2020" name="Stud. Mycol.">
        <title>101 Dothideomycetes genomes: a test case for predicting lifestyles and emergence of pathogens.</title>
        <authorList>
            <person name="Haridas S."/>
            <person name="Albert R."/>
            <person name="Binder M."/>
            <person name="Bloem J."/>
            <person name="Labutti K."/>
            <person name="Salamov A."/>
            <person name="Andreopoulos B."/>
            <person name="Baker S."/>
            <person name="Barry K."/>
            <person name="Bills G."/>
            <person name="Bluhm B."/>
            <person name="Cannon C."/>
            <person name="Castanera R."/>
            <person name="Culley D."/>
            <person name="Daum C."/>
            <person name="Ezra D."/>
            <person name="Gonzalez J."/>
            <person name="Henrissat B."/>
            <person name="Kuo A."/>
            <person name="Liang C."/>
            <person name="Lipzen A."/>
            <person name="Lutzoni F."/>
            <person name="Magnuson J."/>
            <person name="Mondo S."/>
            <person name="Nolan M."/>
            <person name="Ohm R."/>
            <person name="Pangilinan J."/>
            <person name="Park H.-J."/>
            <person name="Ramirez L."/>
            <person name="Alfaro M."/>
            <person name="Sun H."/>
            <person name="Tritt A."/>
            <person name="Yoshinaga Y."/>
            <person name="Zwiers L.-H."/>
            <person name="Turgeon B."/>
            <person name="Goodwin S."/>
            <person name="Spatafora J."/>
            <person name="Crous P."/>
            <person name="Grigoriev I."/>
        </authorList>
    </citation>
    <scope>NUCLEOTIDE SEQUENCE</scope>
    <source>
        <strain evidence="8">CBS 473.64</strain>
    </source>
</reference>
<evidence type="ECO:0000256" key="1">
    <source>
        <dbReference type="ARBA" id="ARBA00004906"/>
    </source>
</evidence>